<name>A0A6I4VYM0_9BACL</name>
<dbReference type="GO" id="GO:0005886">
    <property type="term" value="C:plasma membrane"/>
    <property type="evidence" value="ECO:0007669"/>
    <property type="project" value="UniProtKB-SubCell"/>
</dbReference>
<evidence type="ECO:0000256" key="6">
    <source>
        <dbReference type="SAM" id="Phobius"/>
    </source>
</evidence>
<dbReference type="AlphaFoldDB" id="A0A6I4VYM0"/>
<keyword evidence="4 6" id="KW-1133">Transmembrane helix</keyword>
<protein>
    <submittedName>
        <fullName evidence="8">DUF3817 domain-containing protein</fullName>
    </submittedName>
</protein>
<evidence type="ECO:0000259" key="7">
    <source>
        <dbReference type="Pfam" id="PF12823"/>
    </source>
</evidence>
<feature type="transmembrane region" description="Helical" evidence="6">
    <location>
        <begin position="12"/>
        <end position="30"/>
    </location>
</feature>
<keyword evidence="9" id="KW-1185">Reference proteome</keyword>
<dbReference type="RefSeq" id="WP_160803327.1">
    <property type="nucleotide sequence ID" value="NZ_WUUL01000024.1"/>
</dbReference>
<keyword evidence="5 6" id="KW-0472">Membrane</keyword>
<evidence type="ECO:0000256" key="3">
    <source>
        <dbReference type="ARBA" id="ARBA00022692"/>
    </source>
</evidence>
<organism evidence="8 9">
    <name type="scientific">Shimazuella alba</name>
    <dbReference type="NCBI Taxonomy" id="2690964"/>
    <lineage>
        <taxon>Bacteria</taxon>
        <taxon>Bacillati</taxon>
        <taxon>Bacillota</taxon>
        <taxon>Bacilli</taxon>
        <taxon>Bacillales</taxon>
        <taxon>Thermoactinomycetaceae</taxon>
        <taxon>Shimazuella</taxon>
    </lineage>
</organism>
<evidence type="ECO:0000313" key="9">
    <source>
        <dbReference type="Proteomes" id="UP000430692"/>
    </source>
</evidence>
<evidence type="ECO:0000313" key="8">
    <source>
        <dbReference type="EMBL" id="MXQ55963.1"/>
    </source>
</evidence>
<dbReference type="InterPro" id="IPR023845">
    <property type="entry name" value="DUF3817_TM"/>
</dbReference>
<dbReference type="PANTHER" id="PTHR40077:SF1">
    <property type="entry name" value="MEMBRANE PROTEIN"/>
    <property type="match status" value="1"/>
</dbReference>
<dbReference type="NCBIfam" id="TIGR03954">
    <property type="entry name" value="integ_memb_HG"/>
    <property type="match status" value="1"/>
</dbReference>
<feature type="transmembrane region" description="Helical" evidence="6">
    <location>
        <begin position="42"/>
        <end position="63"/>
    </location>
</feature>
<comment type="caution">
    <text evidence="8">The sequence shown here is derived from an EMBL/GenBank/DDBJ whole genome shotgun (WGS) entry which is preliminary data.</text>
</comment>
<dbReference type="PANTHER" id="PTHR40077">
    <property type="entry name" value="MEMBRANE PROTEIN-RELATED"/>
    <property type="match status" value="1"/>
</dbReference>
<gene>
    <name evidence="8" type="ORF">GSM42_20000</name>
</gene>
<feature type="transmembrane region" description="Helical" evidence="6">
    <location>
        <begin position="69"/>
        <end position="88"/>
    </location>
</feature>
<keyword evidence="3 6" id="KW-0812">Transmembrane</keyword>
<evidence type="ECO:0000256" key="5">
    <source>
        <dbReference type="ARBA" id="ARBA00023136"/>
    </source>
</evidence>
<feature type="domain" description="DUF3817" evidence="7">
    <location>
        <begin position="6"/>
        <end position="94"/>
    </location>
</feature>
<sequence length="105" mass="11675">MLKTPLGRFRLTGIVEGISYILLLVVAMPLKYFADLPMAVTIVGGIHGALFVLYILTLAHVYFADKWSFNQGLIALIASVIPLATFYLDAQLKRHQKPVLFANKN</sequence>
<reference evidence="8 9" key="1">
    <citation type="submission" date="2019-12" db="EMBL/GenBank/DDBJ databases">
        <title>Whole-genome analyses of novel actinobacteria.</title>
        <authorList>
            <person name="Sahin N."/>
            <person name="Saygin H."/>
        </authorList>
    </citation>
    <scope>NUCLEOTIDE SEQUENCE [LARGE SCALE GENOMIC DNA]</scope>
    <source>
        <strain evidence="8 9">KC615</strain>
    </source>
</reference>
<evidence type="ECO:0000256" key="1">
    <source>
        <dbReference type="ARBA" id="ARBA00004651"/>
    </source>
</evidence>
<evidence type="ECO:0000256" key="4">
    <source>
        <dbReference type="ARBA" id="ARBA00022989"/>
    </source>
</evidence>
<evidence type="ECO:0000256" key="2">
    <source>
        <dbReference type="ARBA" id="ARBA00022475"/>
    </source>
</evidence>
<accession>A0A6I4VYM0</accession>
<dbReference type="Proteomes" id="UP000430692">
    <property type="component" value="Unassembled WGS sequence"/>
</dbReference>
<dbReference type="EMBL" id="WUUL01000024">
    <property type="protein sequence ID" value="MXQ55963.1"/>
    <property type="molecule type" value="Genomic_DNA"/>
</dbReference>
<dbReference type="Pfam" id="PF12823">
    <property type="entry name" value="DUF3817"/>
    <property type="match status" value="1"/>
</dbReference>
<comment type="subcellular location">
    <subcellularLocation>
        <location evidence="1">Cell membrane</location>
        <topology evidence="1">Multi-pass membrane protein</topology>
    </subcellularLocation>
</comment>
<proteinExistence type="predicted"/>
<keyword evidence="2" id="KW-1003">Cell membrane</keyword>